<dbReference type="SUPFAM" id="SSF51182">
    <property type="entry name" value="RmlC-like cupins"/>
    <property type="match status" value="1"/>
</dbReference>
<sequence length="205" mass="21827">MTPRAPALQTFLSSVHDALAASDLDRAGSDAIGRIYAALETPGSPGSGKAQRLAAVDSSLPDALAAARRHSTAMAGIAYAFQALEPSLYWAPRSASGPHASANWLEGHANAMIVGPGGVESRNDMQIGVSLMAPHVRYPDHTHAPEEVYLVLSPGRFQHGESGWFEPGIGGTLYNEPSIRHAMASDASPLFAIWLLWVERPVRRP</sequence>
<evidence type="ECO:0000313" key="1">
    <source>
        <dbReference type="EMBL" id="MCW6512674.1"/>
    </source>
</evidence>
<reference evidence="1" key="1">
    <citation type="submission" date="2022-05" db="EMBL/GenBank/DDBJ databases">
        <authorList>
            <person name="Pankratov T."/>
        </authorList>
    </citation>
    <scope>NUCLEOTIDE SEQUENCE</scope>
    <source>
        <strain evidence="1">BP6-180914</strain>
    </source>
</reference>
<dbReference type="AlphaFoldDB" id="A0AA41Z1V7"/>
<organism evidence="1 2">
    <name type="scientific">Lichenifustis flavocetrariae</name>
    <dbReference type="NCBI Taxonomy" id="2949735"/>
    <lineage>
        <taxon>Bacteria</taxon>
        <taxon>Pseudomonadati</taxon>
        <taxon>Pseudomonadota</taxon>
        <taxon>Alphaproteobacteria</taxon>
        <taxon>Hyphomicrobiales</taxon>
        <taxon>Lichenihabitantaceae</taxon>
        <taxon>Lichenifustis</taxon>
    </lineage>
</organism>
<keyword evidence="2" id="KW-1185">Reference proteome</keyword>
<keyword evidence="1" id="KW-0456">Lyase</keyword>
<comment type="caution">
    <text evidence="1">The sequence shown here is derived from an EMBL/GenBank/DDBJ whole genome shotgun (WGS) entry which is preliminary data.</text>
</comment>
<gene>
    <name evidence="1" type="ORF">M8523_32730</name>
</gene>
<accession>A0AA41Z1V7</accession>
<dbReference type="InterPro" id="IPR031723">
    <property type="entry name" value="DMSP_lyase"/>
</dbReference>
<evidence type="ECO:0000313" key="2">
    <source>
        <dbReference type="Proteomes" id="UP001165667"/>
    </source>
</evidence>
<dbReference type="Pfam" id="PF16867">
    <property type="entry name" value="DMSP_lyase"/>
    <property type="match status" value="1"/>
</dbReference>
<dbReference type="InterPro" id="IPR011051">
    <property type="entry name" value="RmlC_Cupin_sf"/>
</dbReference>
<dbReference type="GO" id="GO:0047869">
    <property type="term" value="F:dimethylpropiothetin dethiomethylase activity"/>
    <property type="evidence" value="ECO:0007669"/>
    <property type="project" value="InterPro"/>
</dbReference>
<dbReference type="InterPro" id="IPR014710">
    <property type="entry name" value="RmlC-like_jellyroll"/>
</dbReference>
<proteinExistence type="predicted"/>
<dbReference type="Proteomes" id="UP001165667">
    <property type="component" value="Unassembled WGS sequence"/>
</dbReference>
<name>A0AA41Z1V7_9HYPH</name>
<dbReference type="EMBL" id="JAMOIM010000059">
    <property type="protein sequence ID" value="MCW6512674.1"/>
    <property type="molecule type" value="Genomic_DNA"/>
</dbReference>
<protein>
    <submittedName>
        <fullName evidence="1">Dimethylsulfoniopropionate lyase</fullName>
    </submittedName>
</protein>
<dbReference type="RefSeq" id="WP_282589049.1">
    <property type="nucleotide sequence ID" value="NZ_JAMOIM010000059.1"/>
</dbReference>
<dbReference type="Gene3D" id="2.60.120.10">
    <property type="entry name" value="Jelly Rolls"/>
    <property type="match status" value="1"/>
</dbReference>